<dbReference type="PROSITE" id="PS50977">
    <property type="entry name" value="HTH_TETR_2"/>
    <property type="match status" value="1"/>
</dbReference>
<feature type="DNA-binding region" description="H-T-H motif" evidence="2">
    <location>
        <begin position="37"/>
        <end position="56"/>
    </location>
</feature>
<keyword evidence="1 2" id="KW-0238">DNA-binding</keyword>
<dbReference type="KEGG" id="spue:AB5L97_18515"/>
<dbReference type="InterPro" id="IPR001647">
    <property type="entry name" value="HTH_TetR"/>
</dbReference>
<dbReference type="InterPro" id="IPR009057">
    <property type="entry name" value="Homeodomain-like_sf"/>
</dbReference>
<evidence type="ECO:0000313" key="4">
    <source>
        <dbReference type="EMBL" id="XDP45228.1"/>
    </source>
</evidence>
<dbReference type="GO" id="GO:0003700">
    <property type="term" value="F:DNA-binding transcription factor activity"/>
    <property type="evidence" value="ECO:0007669"/>
    <property type="project" value="TreeGrafter"/>
</dbReference>
<dbReference type="GO" id="GO:0000976">
    <property type="term" value="F:transcription cis-regulatory region binding"/>
    <property type="evidence" value="ECO:0007669"/>
    <property type="project" value="TreeGrafter"/>
</dbReference>
<evidence type="ECO:0000259" key="3">
    <source>
        <dbReference type="PROSITE" id="PS50977"/>
    </source>
</evidence>
<dbReference type="Gene3D" id="1.10.10.60">
    <property type="entry name" value="Homeodomain-like"/>
    <property type="match status" value="1"/>
</dbReference>
<dbReference type="Pfam" id="PF00440">
    <property type="entry name" value="TetR_N"/>
    <property type="match status" value="1"/>
</dbReference>
<sequence length="191" mass="20457">MPKISAPTVAEHRGAQRAALIRAAEAVLLEGGLTMVSPRTVTERAGLARSSFYDYFPSKDDLLVAVALQAFDRWNDEISAELAKSAPGLDRLRTFVEATLRMTADGRHGLATSLREAELTPKRHEGIGALHAALFRPLAETLAELGHSDAALWMHLAQGVLGAGVQLVEHGADHRTVAEAAFQLLTHGLPA</sequence>
<dbReference type="RefSeq" id="WP_369045792.1">
    <property type="nucleotide sequence ID" value="NZ_CP163302.1"/>
</dbReference>
<evidence type="ECO:0000256" key="2">
    <source>
        <dbReference type="PROSITE-ProRule" id="PRU00335"/>
    </source>
</evidence>
<evidence type="ECO:0000256" key="1">
    <source>
        <dbReference type="ARBA" id="ARBA00023125"/>
    </source>
</evidence>
<organism evidence="4">
    <name type="scientific">Sinomonas puerhi</name>
    <dbReference type="NCBI Taxonomy" id="3238584"/>
    <lineage>
        <taxon>Bacteria</taxon>
        <taxon>Bacillati</taxon>
        <taxon>Actinomycetota</taxon>
        <taxon>Actinomycetes</taxon>
        <taxon>Micrococcales</taxon>
        <taxon>Micrococcaceae</taxon>
        <taxon>Sinomonas</taxon>
    </lineage>
</organism>
<dbReference type="AlphaFoldDB" id="A0AB39L466"/>
<protein>
    <submittedName>
        <fullName evidence="4">TetR/AcrR family transcriptional regulator</fullName>
    </submittedName>
</protein>
<gene>
    <name evidence="4" type="ORF">AB5L97_18515</name>
</gene>
<accession>A0AB39L466</accession>
<dbReference type="EMBL" id="CP163302">
    <property type="protein sequence ID" value="XDP45228.1"/>
    <property type="molecule type" value="Genomic_DNA"/>
</dbReference>
<dbReference type="Gene3D" id="1.10.357.10">
    <property type="entry name" value="Tetracycline Repressor, domain 2"/>
    <property type="match status" value="1"/>
</dbReference>
<feature type="domain" description="HTH tetR-type" evidence="3">
    <location>
        <begin position="14"/>
        <end position="74"/>
    </location>
</feature>
<reference evidence="4" key="1">
    <citation type="submission" date="2024-07" db="EMBL/GenBank/DDBJ databases">
        <authorList>
            <person name="fu j."/>
        </authorList>
    </citation>
    <scope>NUCLEOTIDE SEQUENCE</scope>
    <source>
        <strain evidence="4">P10A9</strain>
    </source>
</reference>
<proteinExistence type="predicted"/>
<name>A0AB39L466_9MICC</name>
<dbReference type="InterPro" id="IPR050109">
    <property type="entry name" value="HTH-type_TetR-like_transc_reg"/>
</dbReference>
<dbReference type="PANTHER" id="PTHR30055">
    <property type="entry name" value="HTH-TYPE TRANSCRIPTIONAL REGULATOR RUTR"/>
    <property type="match status" value="1"/>
</dbReference>
<dbReference type="PANTHER" id="PTHR30055:SF226">
    <property type="entry name" value="HTH-TYPE TRANSCRIPTIONAL REGULATOR PKSA"/>
    <property type="match status" value="1"/>
</dbReference>
<dbReference type="SUPFAM" id="SSF46689">
    <property type="entry name" value="Homeodomain-like"/>
    <property type="match status" value="1"/>
</dbReference>
<dbReference type="PRINTS" id="PR00455">
    <property type="entry name" value="HTHTETR"/>
</dbReference>